<evidence type="ECO:0000256" key="5">
    <source>
        <dbReference type="PROSITE-ProRule" id="PRU01091"/>
    </source>
</evidence>
<name>A0A9E7BYZ1_9ACTN</name>
<dbReference type="InterPro" id="IPR005158">
    <property type="entry name" value="BTAD"/>
</dbReference>
<dbReference type="InterPro" id="IPR051677">
    <property type="entry name" value="AfsR-DnrI-RedD_regulator"/>
</dbReference>
<dbReference type="Pfam" id="PF00486">
    <property type="entry name" value="Trans_reg_C"/>
    <property type="match status" value="1"/>
</dbReference>
<dbReference type="SMART" id="SM00862">
    <property type="entry name" value="Trans_reg_C"/>
    <property type="match status" value="1"/>
</dbReference>
<evidence type="ECO:0000256" key="2">
    <source>
        <dbReference type="ARBA" id="ARBA00023015"/>
    </source>
</evidence>
<sequence>MDFGILGPLQALDEGRLLTLGGSKQKALLALLLLHANETLSTERVIDELWGEQPPATAAKTVQMHVSRLRKALAAGAGAAADVVLTRERGYELRLDPERLDANRFERLVADGRRALAEGSAERASAALEEALALWRGRPLADVSYEAFAQAEIARLEDLRVAAIGQLIDAKLALARHDEVVEQLEALVVEHPYRERFRAQLMLALYRCDRQAEALQAYQDARRQMVEELGIEPGERLRELEAAILAQDAGLALVESPGPAETAARSVVVGRDRELAELGAALDQALAGRGRLVLLAGEPGIGKSMLADETMHRARARGARVAVGRCWEAGGAPAYWPWVQALPDLRELLGGVASRESDSGGARFELFVSIASSIRATASERPLAVFLDDLHAADAPSVLLCRFVAEQIADARVLVVGCYRDTEVGPHLAEVLPELDRTATVQRVRLRGLSRQDTARLLELSSGETLPDALAAKVHSETEGNPLFAGEVGRLLAAEGVVSQAGRLPMPDGVREAIGRRLARLSDDCRRTLSLASVIGREFEPATLELVSGVAQDELFAALDEAVAARLVGELPEGGTMLRFSHVLVRDVVYDELPPTRRPGLHARVAEALERRYDANLEPHHAELAHHYLLAGSAGSGKALHHAGAAGRRAASQLAYEEAARHYRNALEVLDTHGPQDRRLACDLLLALGEALSRAGSVPDAKDALRRAAAIAEQEGWADKLTLAAINYGGRFGWERASTDPALVPLLMRALAAVGDDDGRSRVRLLGRLAAAMRDDPSRDARVPVAEEALAIAERSGDPATLAYALDGYWAAVEMPGLERQGLERCRRLVSLGRDIGDTEVVFAGHDHRFHLFMQLGDRAAADVEFEALSALADEMRQPAQRWHVSTEHASLALLEGRFEDAERLIEETLARGRLAVSWNAAVSQKLQLFVLRRAQGRLAEVEESMTRSLYEYPTLLRFRCALAHLHGELGHTEPARREMDQLLALDLEHEYLDAEWMFSLVMLADPCAFLGDVAAGDRLHALLAPCEQNYAYAPVEAAFGSVARALGRLAQVAGRPDEAGRHFEAALEIERRMRARPWLAHAQHDYAAMLLAGGGEAGGKRAAGLLDEAISTYRELGMDRWARRAENLRPISAPRPGGPISPDRSPR</sequence>
<evidence type="ECO:0000259" key="7">
    <source>
        <dbReference type="PROSITE" id="PS51755"/>
    </source>
</evidence>
<comment type="similarity">
    <text evidence="1">Belongs to the AfsR/DnrI/RedD regulatory family.</text>
</comment>
<dbReference type="InterPro" id="IPR041664">
    <property type="entry name" value="AAA_16"/>
</dbReference>
<evidence type="ECO:0000313" key="9">
    <source>
        <dbReference type="Proteomes" id="UP001162834"/>
    </source>
</evidence>
<dbReference type="SUPFAM" id="SSF52540">
    <property type="entry name" value="P-loop containing nucleoside triphosphate hydrolases"/>
    <property type="match status" value="1"/>
</dbReference>
<evidence type="ECO:0000256" key="3">
    <source>
        <dbReference type="ARBA" id="ARBA00023125"/>
    </source>
</evidence>
<keyword evidence="3 5" id="KW-0238">DNA-binding</keyword>
<dbReference type="Pfam" id="PF13191">
    <property type="entry name" value="AAA_16"/>
    <property type="match status" value="1"/>
</dbReference>
<dbReference type="PANTHER" id="PTHR35807:SF1">
    <property type="entry name" value="TRANSCRIPTIONAL REGULATOR REDD"/>
    <property type="match status" value="1"/>
</dbReference>
<feature type="region of interest" description="Disordered" evidence="6">
    <location>
        <begin position="1126"/>
        <end position="1148"/>
    </location>
</feature>
<dbReference type="GO" id="GO:0006355">
    <property type="term" value="P:regulation of DNA-templated transcription"/>
    <property type="evidence" value="ECO:0007669"/>
    <property type="project" value="InterPro"/>
</dbReference>
<dbReference type="EMBL" id="CP087164">
    <property type="protein sequence ID" value="UGS34019.1"/>
    <property type="molecule type" value="Genomic_DNA"/>
</dbReference>
<dbReference type="Pfam" id="PF03704">
    <property type="entry name" value="BTAD"/>
    <property type="match status" value="1"/>
</dbReference>
<dbReference type="InterPro" id="IPR016032">
    <property type="entry name" value="Sig_transdc_resp-reg_C-effctor"/>
</dbReference>
<keyword evidence="4" id="KW-0804">Transcription</keyword>
<dbReference type="GO" id="GO:0000160">
    <property type="term" value="P:phosphorelay signal transduction system"/>
    <property type="evidence" value="ECO:0007669"/>
    <property type="project" value="InterPro"/>
</dbReference>
<evidence type="ECO:0000256" key="6">
    <source>
        <dbReference type="SAM" id="MobiDB-lite"/>
    </source>
</evidence>
<dbReference type="SMART" id="SM01043">
    <property type="entry name" value="BTAD"/>
    <property type="match status" value="1"/>
</dbReference>
<dbReference type="PANTHER" id="PTHR35807">
    <property type="entry name" value="TRANSCRIPTIONAL REGULATOR REDD-RELATED"/>
    <property type="match status" value="1"/>
</dbReference>
<organism evidence="8 9">
    <name type="scientific">Capillimicrobium parvum</name>
    <dbReference type="NCBI Taxonomy" id="2884022"/>
    <lineage>
        <taxon>Bacteria</taxon>
        <taxon>Bacillati</taxon>
        <taxon>Actinomycetota</taxon>
        <taxon>Thermoleophilia</taxon>
        <taxon>Solirubrobacterales</taxon>
        <taxon>Capillimicrobiaceae</taxon>
        <taxon>Capillimicrobium</taxon>
    </lineage>
</organism>
<dbReference type="Proteomes" id="UP001162834">
    <property type="component" value="Chromosome"/>
</dbReference>
<feature type="domain" description="OmpR/PhoB-type" evidence="7">
    <location>
        <begin position="1"/>
        <end position="95"/>
    </location>
</feature>
<dbReference type="SUPFAM" id="SSF48452">
    <property type="entry name" value="TPR-like"/>
    <property type="match status" value="2"/>
</dbReference>
<accession>A0A9E7BYZ1</accession>
<proteinExistence type="inferred from homology"/>
<dbReference type="GO" id="GO:0003677">
    <property type="term" value="F:DNA binding"/>
    <property type="evidence" value="ECO:0007669"/>
    <property type="project" value="UniProtKB-UniRule"/>
</dbReference>
<evidence type="ECO:0000256" key="1">
    <source>
        <dbReference type="ARBA" id="ARBA00005820"/>
    </source>
</evidence>
<dbReference type="Gene3D" id="1.25.40.10">
    <property type="entry name" value="Tetratricopeptide repeat domain"/>
    <property type="match status" value="3"/>
</dbReference>
<keyword evidence="2" id="KW-0805">Transcription regulation</keyword>
<dbReference type="AlphaFoldDB" id="A0A9E7BYZ1"/>
<dbReference type="PROSITE" id="PS51755">
    <property type="entry name" value="OMPR_PHOB"/>
    <property type="match status" value="1"/>
</dbReference>
<dbReference type="InterPro" id="IPR011990">
    <property type="entry name" value="TPR-like_helical_dom_sf"/>
</dbReference>
<dbReference type="Gene3D" id="3.40.50.300">
    <property type="entry name" value="P-loop containing nucleotide triphosphate hydrolases"/>
    <property type="match status" value="1"/>
</dbReference>
<evidence type="ECO:0000313" key="8">
    <source>
        <dbReference type="EMBL" id="UGS34019.1"/>
    </source>
</evidence>
<dbReference type="RefSeq" id="WP_259313709.1">
    <property type="nucleotide sequence ID" value="NZ_CP087164.1"/>
</dbReference>
<keyword evidence="9" id="KW-1185">Reference proteome</keyword>
<protein>
    <recommendedName>
        <fullName evidence="7">OmpR/PhoB-type domain-containing protein</fullName>
    </recommendedName>
</protein>
<dbReference type="CDD" id="cd15831">
    <property type="entry name" value="BTAD"/>
    <property type="match status" value="1"/>
</dbReference>
<feature type="DNA-binding region" description="OmpR/PhoB-type" evidence="5">
    <location>
        <begin position="1"/>
        <end position="95"/>
    </location>
</feature>
<dbReference type="FunFam" id="1.25.40.10:FF:000222">
    <property type="entry name" value="SARP family transcriptional regulator"/>
    <property type="match status" value="1"/>
</dbReference>
<dbReference type="KEGG" id="sbae:DSM104329_00389"/>
<dbReference type="Gene3D" id="1.10.10.10">
    <property type="entry name" value="Winged helix-like DNA-binding domain superfamily/Winged helix DNA-binding domain"/>
    <property type="match status" value="1"/>
</dbReference>
<dbReference type="InterPro" id="IPR001867">
    <property type="entry name" value="OmpR/PhoB-type_DNA-bd"/>
</dbReference>
<dbReference type="InterPro" id="IPR036388">
    <property type="entry name" value="WH-like_DNA-bd_sf"/>
</dbReference>
<dbReference type="InterPro" id="IPR027417">
    <property type="entry name" value="P-loop_NTPase"/>
</dbReference>
<dbReference type="SUPFAM" id="SSF46894">
    <property type="entry name" value="C-terminal effector domain of the bipartite response regulators"/>
    <property type="match status" value="1"/>
</dbReference>
<gene>
    <name evidence="8" type="ORF">DSM104329_00389</name>
</gene>
<reference evidence="8" key="1">
    <citation type="journal article" date="2022" name="Int. J. Syst. Evol. Microbiol.">
        <title>Pseudomonas aegrilactucae sp. nov. and Pseudomonas morbosilactucae sp. nov., pathogens causing bacterial rot of lettuce in Japan.</title>
        <authorList>
            <person name="Sawada H."/>
            <person name="Fujikawa T."/>
            <person name="Satou M."/>
        </authorList>
    </citation>
    <scope>NUCLEOTIDE SEQUENCE</scope>
    <source>
        <strain evidence="8">0166_1</strain>
    </source>
</reference>
<evidence type="ECO:0000256" key="4">
    <source>
        <dbReference type="ARBA" id="ARBA00023163"/>
    </source>
</evidence>